<dbReference type="InterPro" id="IPR001650">
    <property type="entry name" value="Helicase_C-like"/>
</dbReference>
<dbReference type="GO" id="GO:0005524">
    <property type="term" value="F:ATP binding"/>
    <property type="evidence" value="ECO:0007669"/>
    <property type="project" value="UniProtKB-KW"/>
</dbReference>
<evidence type="ECO:0000259" key="12">
    <source>
        <dbReference type="PROSITE" id="PS51194"/>
    </source>
</evidence>
<evidence type="ECO:0000313" key="15">
    <source>
        <dbReference type="Proteomes" id="UP000242146"/>
    </source>
</evidence>
<reference evidence="14 15" key="1">
    <citation type="submission" date="2016-07" db="EMBL/GenBank/DDBJ databases">
        <title>Pervasive Adenine N6-methylation of Active Genes in Fungi.</title>
        <authorList>
            <consortium name="DOE Joint Genome Institute"/>
            <person name="Mondo S.J."/>
            <person name="Dannebaum R.O."/>
            <person name="Kuo R.C."/>
            <person name="Labutti K."/>
            <person name="Haridas S."/>
            <person name="Kuo A."/>
            <person name="Salamov A."/>
            <person name="Ahrendt S.R."/>
            <person name="Lipzen A."/>
            <person name="Sullivan W."/>
            <person name="Andreopoulos W.B."/>
            <person name="Clum A."/>
            <person name="Lindquist E."/>
            <person name="Daum C."/>
            <person name="Ramamoorthy G.K."/>
            <person name="Gryganskyi A."/>
            <person name="Culley D."/>
            <person name="Magnuson J.K."/>
            <person name="James T.Y."/>
            <person name="O'Malley M.A."/>
            <person name="Stajich J.E."/>
            <person name="Spatafora J.W."/>
            <person name="Visel A."/>
            <person name="Grigoriev I.V."/>
        </authorList>
    </citation>
    <scope>NUCLEOTIDE SEQUENCE [LARGE SCALE GENOMIC DNA]</scope>
    <source>
        <strain evidence="14 15">NRRL 3301</strain>
    </source>
</reference>
<gene>
    <name evidence="14" type="ORF">DM01DRAFT_1099331</name>
</gene>
<dbReference type="PROSITE" id="PS51195">
    <property type="entry name" value="Q_MOTIF"/>
    <property type="match status" value="1"/>
</dbReference>
<comment type="catalytic activity">
    <reaction evidence="8">
        <text>ATP + H2O = ADP + phosphate + H(+)</text>
        <dbReference type="Rhea" id="RHEA:13065"/>
        <dbReference type="ChEBI" id="CHEBI:15377"/>
        <dbReference type="ChEBI" id="CHEBI:15378"/>
        <dbReference type="ChEBI" id="CHEBI:30616"/>
        <dbReference type="ChEBI" id="CHEBI:43474"/>
        <dbReference type="ChEBI" id="CHEBI:456216"/>
        <dbReference type="EC" id="3.6.4.13"/>
    </reaction>
</comment>
<dbReference type="CDD" id="cd17961">
    <property type="entry name" value="DEADc_DDX56"/>
    <property type="match status" value="1"/>
</dbReference>
<evidence type="ECO:0000256" key="3">
    <source>
        <dbReference type="ARBA" id="ARBA00022801"/>
    </source>
</evidence>
<accession>A0A1X2GBZ9</accession>
<evidence type="ECO:0000256" key="7">
    <source>
        <dbReference type="ARBA" id="ARBA00038041"/>
    </source>
</evidence>
<dbReference type="PROSITE" id="PS51192">
    <property type="entry name" value="HELICASE_ATP_BIND_1"/>
    <property type="match status" value="1"/>
</dbReference>
<sequence>MTDQHLLEDEVTFASFDLDPRLSRAIAQLKFVHPTLIQAKAIPLALAGKDILARARTGAGKTAAYTLPIVQKILASQEPDSVPCTKALILVPTRELAEQVTTHINRLLIYANQSVKVANIAGQLAPQLQRPMLAEKPDILIATPSKVVTHLEAKNLDLSGLQTLVIDEADLVLSFGYEEDLRKILANLPKIYQSFLMSATFTEDVEELKSLVLRKPVILKLEEEKEEANNLTQYVVRCSELEKFLYTFIMVKLRLLRGKVIFFVNDIERCYRLKLFLEQFSIKSCVLNSELPVNSRYHIVEEFNRGIYSYLIATDESDLSGEVDSEDEVDDQDEQDQPKLKKNKSKVERDQEYGVSRGVDFMNVAAVINFDFPGSTKAYTHRVGRTARGGKQGMALSFVVDKDDAVHGSFGRNHANDATVFARVQTKEAEMNRQIKPYAFDSKNVDGFRYRVEDALKSVNLVAIREARITEIKREILNSEKLKMHFEDKPKDLDFLRHDQALQPTLVRKHLQNIPSYLMPKINGQQTMNTEEDVGPVHFTKHKKRQHKGPAKNKNPLKKIRRR</sequence>
<keyword evidence="2" id="KW-0547">Nucleotide-binding</keyword>
<dbReference type="SUPFAM" id="SSF52540">
    <property type="entry name" value="P-loop containing nucleoside triphosphate hydrolases"/>
    <property type="match status" value="2"/>
</dbReference>
<feature type="domain" description="Helicase C-terminal" evidence="12">
    <location>
        <begin position="230"/>
        <end position="446"/>
    </location>
</feature>
<dbReference type="GO" id="GO:0003723">
    <property type="term" value="F:RNA binding"/>
    <property type="evidence" value="ECO:0007669"/>
    <property type="project" value="UniProtKB-KW"/>
</dbReference>
<evidence type="ECO:0000256" key="6">
    <source>
        <dbReference type="ARBA" id="ARBA00022884"/>
    </source>
</evidence>
<dbReference type="InterPro" id="IPR011545">
    <property type="entry name" value="DEAD/DEAH_box_helicase_dom"/>
</dbReference>
<dbReference type="PANTHER" id="PTHR47959:SF21">
    <property type="entry name" value="DEAD-BOX HELICASE 56"/>
    <property type="match status" value="1"/>
</dbReference>
<dbReference type="PROSITE" id="PS51194">
    <property type="entry name" value="HELICASE_CTER"/>
    <property type="match status" value="1"/>
</dbReference>
<organism evidence="14 15">
    <name type="scientific">Hesseltinella vesiculosa</name>
    <dbReference type="NCBI Taxonomy" id="101127"/>
    <lineage>
        <taxon>Eukaryota</taxon>
        <taxon>Fungi</taxon>
        <taxon>Fungi incertae sedis</taxon>
        <taxon>Mucoromycota</taxon>
        <taxon>Mucoromycotina</taxon>
        <taxon>Mucoromycetes</taxon>
        <taxon>Mucorales</taxon>
        <taxon>Cunninghamellaceae</taxon>
        <taxon>Hesseltinella</taxon>
    </lineage>
</organism>
<keyword evidence="15" id="KW-1185">Reference proteome</keyword>
<dbReference type="Pfam" id="PF00271">
    <property type="entry name" value="Helicase_C"/>
    <property type="match status" value="2"/>
</dbReference>
<dbReference type="PANTHER" id="PTHR47959">
    <property type="entry name" value="ATP-DEPENDENT RNA HELICASE RHLE-RELATED"/>
    <property type="match status" value="1"/>
</dbReference>
<keyword evidence="5" id="KW-0067">ATP-binding</keyword>
<dbReference type="InterPro" id="IPR050079">
    <property type="entry name" value="DEAD_box_RNA_helicase"/>
</dbReference>
<evidence type="ECO:0000256" key="9">
    <source>
        <dbReference type="PROSITE-ProRule" id="PRU00552"/>
    </source>
</evidence>
<dbReference type="OrthoDB" id="1191041at2759"/>
<dbReference type="SMART" id="SM00490">
    <property type="entry name" value="HELICc"/>
    <property type="match status" value="1"/>
</dbReference>
<evidence type="ECO:0000256" key="8">
    <source>
        <dbReference type="ARBA" id="ARBA00047984"/>
    </source>
</evidence>
<evidence type="ECO:0000256" key="5">
    <source>
        <dbReference type="ARBA" id="ARBA00022840"/>
    </source>
</evidence>
<evidence type="ECO:0000256" key="2">
    <source>
        <dbReference type="ARBA" id="ARBA00022741"/>
    </source>
</evidence>
<dbReference type="AlphaFoldDB" id="A0A1X2GBZ9"/>
<dbReference type="Proteomes" id="UP000242146">
    <property type="component" value="Unassembled WGS sequence"/>
</dbReference>
<keyword evidence="3" id="KW-0378">Hydrolase</keyword>
<comment type="caution">
    <text evidence="14">The sequence shown here is derived from an EMBL/GenBank/DDBJ whole genome shotgun (WGS) entry which is preliminary data.</text>
</comment>
<dbReference type="InterPro" id="IPR014001">
    <property type="entry name" value="Helicase_ATP-bd"/>
</dbReference>
<evidence type="ECO:0000313" key="14">
    <source>
        <dbReference type="EMBL" id="ORX50201.1"/>
    </source>
</evidence>
<feature type="region of interest" description="Disordered" evidence="10">
    <location>
        <begin position="322"/>
        <end position="348"/>
    </location>
</feature>
<evidence type="ECO:0000259" key="11">
    <source>
        <dbReference type="PROSITE" id="PS51192"/>
    </source>
</evidence>
<proteinExistence type="inferred from homology"/>
<feature type="domain" description="DEAD-box RNA helicase Q" evidence="13">
    <location>
        <begin position="11"/>
        <end position="39"/>
    </location>
</feature>
<dbReference type="SMART" id="SM00487">
    <property type="entry name" value="DEXDc"/>
    <property type="match status" value="1"/>
</dbReference>
<dbReference type="Pfam" id="PF00270">
    <property type="entry name" value="DEAD"/>
    <property type="match status" value="1"/>
</dbReference>
<name>A0A1X2GBZ9_9FUNG</name>
<evidence type="ECO:0000256" key="10">
    <source>
        <dbReference type="SAM" id="MobiDB-lite"/>
    </source>
</evidence>
<dbReference type="CDD" id="cd18787">
    <property type="entry name" value="SF2_C_DEAD"/>
    <property type="match status" value="1"/>
</dbReference>
<evidence type="ECO:0000256" key="1">
    <source>
        <dbReference type="ARBA" id="ARBA00012552"/>
    </source>
</evidence>
<dbReference type="InterPro" id="IPR014014">
    <property type="entry name" value="RNA_helicase_DEAD_Q_motif"/>
</dbReference>
<feature type="short sequence motif" description="Q motif" evidence="9">
    <location>
        <begin position="11"/>
        <end position="39"/>
    </location>
</feature>
<feature type="domain" description="Helicase ATP-binding" evidence="11">
    <location>
        <begin position="42"/>
        <end position="219"/>
    </location>
</feature>
<keyword evidence="6" id="KW-0694">RNA-binding</keyword>
<protein>
    <recommendedName>
        <fullName evidence="1">RNA helicase</fullName>
        <ecNumber evidence="1">3.6.4.13</ecNumber>
    </recommendedName>
</protein>
<dbReference type="EC" id="3.6.4.13" evidence="1"/>
<feature type="region of interest" description="Disordered" evidence="10">
    <location>
        <begin position="539"/>
        <end position="563"/>
    </location>
</feature>
<dbReference type="GO" id="GO:0003724">
    <property type="term" value="F:RNA helicase activity"/>
    <property type="evidence" value="ECO:0007669"/>
    <property type="project" value="UniProtKB-EC"/>
</dbReference>
<dbReference type="GO" id="GO:0005829">
    <property type="term" value="C:cytosol"/>
    <property type="evidence" value="ECO:0007669"/>
    <property type="project" value="TreeGrafter"/>
</dbReference>
<dbReference type="STRING" id="101127.A0A1X2GBZ9"/>
<dbReference type="GO" id="GO:0016787">
    <property type="term" value="F:hydrolase activity"/>
    <property type="evidence" value="ECO:0007669"/>
    <property type="project" value="UniProtKB-KW"/>
</dbReference>
<evidence type="ECO:0000256" key="4">
    <source>
        <dbReference type="ARBA" id="ARBA00022806"/>
    </source>
</evidence>
<dbReference type="Gene3D" id="3.40.50.300">
    <property type="entry name" value="P-loop containing nucleotide triphosphate hydrolases"/>
    <property type="match status" value="2"/>
</dbReference>
<evidence type="ECO:0000259" key="13">
    <source>
        <dbReference type="PROSITE" id="PS51195"/>
    </source>
</evidence>
<comment type="similarity">
    <text evidence="7">Belongs to the DEAD box helicase family. DDX56/DBP9 subfamily.</text>
</comment>
<keyword evidence="4" id="KW-0347">Helicase</keyword>
<dbReference type="InterPro" id="IPR027417">
    <property type="entry name" value="P-loop_NTPase"/>
</dbReference>
<dbReference type="EMBL" id="MCGT01000024">
    <property type="protein sequence ID" value="ORX50201.1"/>
    <property type="molecule type" value="Genomic_DNA"/>
</dbReference>
<feature type="compositionally biased region" description="Acidic residues" evidence="10">
    <location>
        <begin position="322"/>
        <end position="335"/>
    </location>
</feature>